<dbReference type="InterPro" id="IPR019250">
    <property type="entry name" value="DUF2227_metal-bd"/>
</dbReference>
<keyword evidence="3" id="KW-1185">Reference proteome</keyword>
<feature type="transmembrane region" description="Helical" evidence="1">
    <location>
        <begin position="92"/>
        <end position="113"/>
    </location>
</feature>
<organism evidence="2 3">
    <name type="scientific">Leptolyngbya boryana NIES-2135</name>
    <dbReference type="NCBI Taxonomy" id="1973484"/>
    <lineage>
        <taxon>Bacteria</taxon>
        <taxon>Bacillati</taxon>
        <taxon>Cyanobacteriota</taxon>
        <taxon>Cyanophyceae</taxon>
        <taxon>Leptolyngbyales</taxon>
        <taxon>Leptolyngbyaceae</taxon>
        <taxon>Leptolyngbya group</taxon>
        <taxon>Leptolyngbya</taxon>
    </lineage>
</organism>
<reference evidence="2 3" key="1">
    <citation type="submission" date="2017-06" db="EMBL/GenBank/DDBJ databases">
        <title>Genome sequencing of cyanobaciteial culture collection at National Institute for Environmental Studies (NIES).</title>
        <authorList>
            <person name="Hirose Y."/>
            <person name="Shimura Y."/>
            <person name="Fujisawa T."/>
            <person name="Nakamura Y."/>
            <person name="Kawachi M."/>
        </authorList>
    </citation>
    <scope>NUCLEOTIDE SEQUENCE [LARGE SCALE GENOMIC DNA]</scope>
    <source>
        <strain evidence="2 3">NIES-2135</strain>
    </source>
</reference>
<gene>
    <name evidence="2" type="ORF">NIES2135_17130</name>
</gene>
<dbReference type="PANTHER" id="PTHR39085:SF1">
    <property type="entry name" value="SLL0924 PROTEIN"/>
    <property type="match status" value="1"/>
</dbReference>
<dbReference type="PANTHER" id="PTHR39085">
    <property type="entry name" value="SLL0924 PROTEIN"/>
    <property type="match status" value="1"/>
</dbReference>
<proteinExistence type="predicted"/>
<feature type="transmembrane region" description="Helical" evidence="1">
    <location>
        <begin position="12"/>
        <end position="41"/>
    </location>
</feature>
<evidence type="ECO:0000313" key="2">
    <source>
        <dbReference type="EMBL" id="BAY54894.1"/>
    </source>
</evidence>
<dbReference type="AlphaFoldDB" id="A0A1Z4JDM2"/>
<dbReference type="EMBL" id="AP018203">
    <property type="protein sequence ID" value="BAY54894.1"/>
    <property type="molecule type" value="Genomic_DNA"/>
</dbReference>
<evidence type="ECO:0008006" key="4">
    <source>
        <dbReference type="Google" id="ProtNLM"/>
    </source>
</evidence>
<dbReference type="Proteomes" id="UP000217895">
    <property type="component" value="Chromosome"/>
</dbReference>
<evidence type="ECO:0000313" key="3">
    <source>
        <dbReference type="Proteomes" id="UP000217895"/>
    </source>
</evidence>
<keyword evidence="1" id="KW-0812">Transmembrane</keyword>
<name>A0A1Z4JDM2_LEPBY</name>
<dbReference type="Pfam" id="PF09988">
    <property type="entry name" value="DUF2227"/>
    <property type="match status" value="1"/>
</dbReference>
<evidence type="ECO:0000256" key="1">
    <source>
        <dbReference type="SAM" id="Phobius"/>
    </source>
</evidence>
<protein>
    <recommendedName>
        <fullName evidence="4">Metal-binding protein</fullName>
    </recommendedName>
</protein>
<keyword evidence="1" id="KW-1133">Transmembrane helix</keyword>
<keyword evidence="1" id="KW-0472">Membrane</keyword>
<sequence length="182" mass="20446">MPSGRTHDSITLWSLPIVAGITFGLTQSGNLTLLVSGGFLFAGLMFGPDLDIYSQQYKRWGILRWIWLPYRRGLRHRSLMSHGAIVGTIGRILYLSVWIVLFVSVGIVLSAIVQQFFGAIPNWQNTVQVSMSTVMQQSVSFIQRAPIECLALGIGLELGAMSHSLSDWIGSRIKRWNKRRKR</sequence>
<accession>A0A1Z4JDM2</accession>